<gene>
    <name evidence="1" type="ORF">SFRICE_015322</name>
</gene>
<dbReference type="AlphaFoldDB" id="A0A2H1WXR4"/>
<proteinExistence type="predicted"/>
<dbReference type="EMBL" id="ODYU01011870">
    <property type="protein sequence ID" value="SOQ57860.1"/>
    <property type="molecule type" value="Genomic_DNA"/>
</dbReference>
<organism evidence="1">
    <name type="scientific">Spodoptera frugiperda</name>
    <name type="common">Fall armyworm</name>
    <dbReference type="NCBI Taxonomy" id="7108"/>
    <lineage>
        <taxon>Eukaryota</taxon>
        <taxon>Metazoa</taxon>
        <taxon>Ecdysozoa</taxon>
        <taxon>Arthropoda</taxon>
        <taxon>Hexapoda</taxon>
        <taxon>Insecta</taxon>
        <taxon>Pterygota</taxon>
        <taxon>Neoptera</taxon>
        <taxon>Endopterygota</taxon>
        <taxon>Lepidoptera</taxon>
        <taxon>Glossata</taxon>
        <taxon>Ditrysia</taxon>
        <taxon>Noctuoidea</taxon>
        <taxon>Noctuidae</taxon>
        <taxon>Amphipyrinae</taxon>
        <taxon>Spodoptera</taxon>
    </lineage>
</organism>
<accession>A0A2H1WXR4</accession>
<protein>
    <submittedName>
        <fullName evidence="1">SFRICE_015322</fullName>
    </submittedName>
</protein>
<name>A0A2H1WXR4_SPOFR</name>
<sequence>MTKTFLWDMSVNEPTDHLMCVAGLGRLKFKCCWRIRDLTYSADDDSNSYTTKHNVVSLRFSVRSWYHSGRAGPLVSTHGFHNIAGARDFIRVE</sequence>
<evidence type="ECO:0000313" key="1">
    <source>
        <dbReference type="EMBL" id="SOQ57860.1"/>
    </source>
</evidence>
<reference evidence="1" key="1">
    <citation type="submission" date="2016-07" db="EMBL/GenBank/DDBJ databases">
        <authorList>
            <person name="Bretaudeau A."/>
        </authorList>
    </citation>
    <scope>NUCLEOTIDE SEQUENCE</scope>
    <source>
        <strain evidence="1">Rice</strain>
        <tissue evidence="1">Whole body</tissue>
    </source>
</reference>